<dbReference type="PANTHER" id="PTHR11474">
    <property type="entry name" value="TYROSINASE FAMILY MEMBER"/>
    <property type="match status" value="1"/>
</dbReference>
<dbReference type="Pfam" id="PF00264">
    <property type="entry name" value="Tyrosinase"/>
    <property type="match status" value="1"/>
</dbReference>
<dbReference type="InterPro" id="IPR022739">
    <property type="entry name" value="Polyphenol_oxidase_cen"/>
</dbReference>
<evidence type="ECO:0000259" key="10">
    <source>
        <dbReference type="PROSITE" id="PS00498"/>
    </source>
</evidence>
<feature type="signal peptide" evidence="8">
    <location>
        <begin position="1"/>
        <end position="29"/>
    </location>
</feature>
<dbReference type="Proteomes" id="UP001412067">
    <property type="component" value="Unassembled WGS sequence"/>
</dbReference>
<keyword evidence="12" id="KW-1185">Reference proteome</keyword>
<evidence type="ECO:0000256" key="5">
    <source>
        <dbReference type="ARBA" id="ARBA00023002"/>
    </source>
</evidence>
<dbReference type="Gene3D" id="1.10.1280.10">
    <property type="entry name" value="Di-copper center containing domain from catechol oxidase"/>
    <property type="match status" value="1"/>
</dbReference>
<dbReference type="SUPFAM" id="SSF48056">
    <property type="entry name" value="Di-copper centre-containing domain"/>
    <property type="match status" value="1"/>
</dbReference>
<dbReference type="InterPro" id="IPR008922">
    <property type="entry name" value="Di-copper_centre_dom_sf"/>
</dbReference>
<comment type="cofactor">
    <cofactor evidence="1">
        <name>Cu(2+)</name>
        <dbReference type="ChEBI" id="CHEBI:29036"/>
    </cofactor>
</comment>
<keyword evidence="5" id="KW-0560">Oxidoreductase</keyword>
<keyword evidence="3" id="KW-0479">Metal-binding</keyword>
<evidence type="ECO:0000256" key="4">
    <source>
        <dbReference type="ARBA" id="ARBA00022784"/>
    </source>
</evidence>
<feature type="domain" description="Tyrosinase copper-binding" evidence="10">
    <location>
        <begin position="279"/>
        <end position="290"/>
    </location>
</feature>
<reference evidence="11 12" key="1">
    <citation type="journal article" date="2022" name="Nat. Plants">
        <title>Genomes of leafy and leafless Platanthera orchids illuminate the evolution of mycoheterotrophy.</title>
        <authorList>
            <person name="Li M.H."/>
            <person name="Liu K.W."/>
            <person name="Li Z."/>
            <person name="Lu H.C."/>
            <person name="Ye Q.L."/>
            <person name="Zhang D."/>
            <person name="Wang J.Y."/>
            <person name="Li Y.F."/>
            <person name="Zhong Z.M."/>
            <person name="Liu X."/>
            <person name="Yu X."/>
            <person name="Liu D.K."/>
            <person name="Tu X.D."/>
            <person name="Liu B."/>
            <person name="Hao Y."/>
            <person name="Liao X.Y."/>
            <person name="Jiang Y.T."/>
            <person name="Sun W.H."/>
            <person name="Chen J."/>
            <person name="Chen Y.Q."/>
            <person name="Ai Y."/>
            <person name="Zhai J.W."/>
            <person name="Wu S.S."/>
            <person name="Zhou Z."/>
            <person name="Hsiao Y.Y."/>
            <person name="Wu W.L."/>
            <person name="Chen Y.Y."/>
            <person name="Lin Y.F."/>
            <person name="Hsu J.L."/>
            <person name="Li C.Y."/>
            <person name="Wang Z.W."/>
            <person name="Zhao X."/>
            <person name="Zhong W.Y."/>
            <person name="Ma X.K."/>
            <person name="Ma L."/>
            <person name="Huang J."/>
            <person name="Chen G.Z."/>
            <person name="Huang M.Z."/>
            <person name="Huang L."/>
            <person name="Peng D.H."/>
            <person name="Luo Y.B."/>
            <person name="Zou S.Q."/>
            <person name="Chen S.P."/>
            <person name="Lan S."/>
            <person name="Tsai W.C."/>
            <person name="Van de Peer Y."/>
            <person name="Liu Z.J."/>
        </authorList>
    </citation>
    <scope>NUCLEOTIDE SEQUENCE [LARGE SCALE GENOMIC DNA]</scope>
    <source>
        <strain evidence="11">Lor288</strain>
    </source>
</reference>
<dbReference type="InterPro" id="IPR022740">
    <property type="entry name" value="Polyphenol_oxidase_C"/>
</dbReference>
<dbReference type="Pfam" id="PF12143">
    <property type="entry name" value="PPO1_KFDV"/>
    <property type="match status" value="1"/>
</dbReference>
<sequence>MASWGTISCAAAAATVLLLMLRGIDPAASAPVSIDPINCLDSGLKCCPPPSSKEIVDFKPDSQPSPLRIRRPAHTLDSEAAQKYEKAIALMRALPQDHRWNFIQQSNVHCAYCSRGHVQLGTKNHTIEIHGSWHFFTWHRAYLYFYERILGKLINDASFAIPFWNWDDLAGMSIPTIYRDNTSSLFNPTRFPAALNFTDLGGCQGDGTPGSLDKQKLCNLQVMHRQFAAASNSTSIFFGGALRAGGSFPGGGPIENSPHSPVHISTGADMSQISKSGYDPLFIAHHSNVDRLWAIWEGIPGDSSKVIADPDFLDASFLFWDENLERVRIRVRDVIDHRKLGYVYQDVPLKWMDIKTKVEGETSIRTAQDLARQYPVGKLNFPLRLRSAAKVNVRRTASRGEKLVVSDIELDGRDYVWFDVYVSRGDGGGRAQAGCFIHMERRSDKKIPIITKTQIGIADVIKQIGAATDDWIVVTLQPKVGGDKAKEHNIVFQALYNSTQPVQAIVCEVEGFGDPWLFLEKALCRRDDSTCSLLRKSDLGTRCE</sequence>
<dbReference type="PROSITE" id="PS00497">
    <property type="entry name" value="TYROSINASE_1"/>
    <property type="match status" value="1"/>
</dbReference>
<keyword evidence="6" id="KW-0186">Copper</keyword>
<organism evidence="11 12">
    <name type="scientific">Platanthera guangdongensis</name>
    <dbReference type="NCBI Taxonomy" id="2320717"/>
    <lineage>
        <taxon>Eukaryota</taxon>
        <taxon>Viridiplantae</taxon>
        <taxon>Streptophyta</taxon>
        <taxon>Embryophyta</taxon>
        <taxon>Tracheophyta</taxon>
        <taxon>Spermatophyta</taxon>
        <taxon>Magnoliopsida</taxon>
        <taxon>Liliopsida</taxon>
        <taxon>Asparagales</taxon>
        <taxon>Orchidaceae</taxon>
        <taxon>Orchidoideae</taxon>
        <taxon>Orchideae</taxon>
        <taxon>Orchidinae</taxon>
        <taxon>Platanthera</taxon>
    </lineage>
</organism>
<dbReference type="PANTHER" id="PTHR11474:SF108">
    <property type="entry name" value="TYROSINASE COPPER-BINDING DOMAIN-CONTAINING PROTEIN"/>
    <property type="match status" value="1"/>
</dbReference>
<evidence type="ECO:0000256" key="6">
    <source>
        <dbReference type="ARBA" id="ARBA00023008"/>
    </source>
</evidence>
<gene>
    <name evidence="11" type="ORF">KSP40_PGU001627</name>
</gene>
<evidence type="ECO:0000259" key="9">
    <source>
        <dbReference type="PROSITE" id="PS00497"/>
    </source>
</evidence>
<name>A0ABR2MP47_9ASPA</name>
<dbReference type="PROSITE" id="PS00498">
    <property type="entry name" value="TYROSINASE_2"/>
    <property type="match status" value="1"/>
</dbReference>
<evidence type="ECO:0000256" key="8">
    <source>
        <dbReference type="SAM" id="SignalP"/>
    </source>
</evidence>
<keyword evidence="8" id="KW-0732">Signal</keyword>
<comment type="similarity">
    <text evidence="2">Belongs to the tyrosinase family.</text>
</comment>
<feature type="domain" description="Tyrosinase copper-binding" evidence="9">
    <location>
        <begin position="130"/>
        <end position="147"/>
    </location>
</feature>
<dbReference type="EMBL" id="JBBWWR010000006">
    <property type="protein sequence ID" value="KAK8965344.1"/>
    <property type="molecule type" value="Genomic_DNA"/>
</dbReference>
<evidence type="ECO:0000256" key="3">
    <source>
        <dbReference type="ARBA" id="ARBA00022723"/>
    </source>
</evidence>
<proteinExistence type="inferred from homology"/>
<dbReference type="Pfam" id="PF12142">
    <property type="entry name" value="PPO1_DWL"/>
    <property type="match status" value="1"/>
</dbReference>
<keyword evidence="4" id="KW-0883">Thioether bond</keyword>
<comment type="caution">
    <text evidence="11">The sequence shown here is derived from an EMBL/GenBank/DDBJ whole genome shotgun (WGS) entry which is preliminary data.</text>
</comment>
<protein>
    <recommendedName>
        <fullName evidence="9 10">Tyrosinase copper-binding domain-containing protein</fullName>
    </recommendedName>
</protein>
<evidence type="ECO:0000256" key="7">
    <source>
        <dbReference type="ARBA" id="ARBA00023157"/>
    </source>
</evidence>
<dbReference type="InterPro" id="IPR002227">
    <property type="entry name" value="Tyrosinase_Cu-bd"/>
</dbReference>
<accession>A0ABR2MP47</accession>
<evidence type="ECO:0000313" key="12">
    <source>
        <dbReference type="Proteomes" id="UP001412067"/>
    </source>
</evidence>
<evidence type="ECO:0000256" key="1">
    <source>
        <dbReference type="ARBA" id="ARBA00001973"/>
    </source>
</evidence>
<feature type="chain" id="PRO_5046381786" description="Tyrosinase copper-binding domain-containing protein" evidence="8">
    <location>
        <begin position="30"/>
        <end position="544"/>
    </location>
</feature>
<dbReference type="PRINTS" id="PR00092">
    <property type="entry name" value="TYROSINASE"/>
</dbReference>
<keyword evidence="7" id="KW-1015">Disulfide bond</keyword>
<evidence type="ECO:0000256" key="2">
    <source>
        <dbReference type="ARBA" id="ARBA00009928"/>
    </source>
</evidence>
<evidence type="ECO:0000313" key="11">
    <source>
        <dbReference type="EMBL" id="KAK8965344.1"/>
    </source>
</evidence>
<dbReference type="InterPro" id="IPR050316">
    <property type="entry name" value="Tyrosinase/Hemocyanin"/>
</dbReference>